<dbReference type="InterPro" id="IPR012310">
    <property type="entry name" value="DNA_ligase_ATP-dep_cent"/>
</dbReference>
<dbReference type="GO" id="GO:0006260">
    <property type="term" value="P:DNA replication"/>
    <property type="evidence" value="ECO:0007669"/>
    <property type="project" value="UniProtKB-KW"/>
</dbReference>
<dbReference type="InterPro" id="IPR050326">
    <property type="entry name" value="NAD_dep_DNA_ligaseB"/>
</dbReference>
<evidence type="ECO:0000256" key="1">
    <source>
        <dbReference type="ARBA" id="ARBA00001968"/>
    </source>
</evidence>
<name>A0A382IKI7_9ZZZZ</name>
<evidence type="ECO:0000256" key="4">
    <source>
        <dbReference type="ARBA" id="ARBA00022763"/>
    </source>
</evidence>
<dbReference type="Gene3D" id="3.30.470.30">
    <property type="entry name" value="DNA ligase/mRNA capping enzyme"/>
    <property type="match status" value="1"/>
</dbReference>
<accession>A0A382IKI7</accession>
<feature type="domain" description="ATP-dependent DNA ligase family profile" evidence="6">
    <location>
        <begin position="5"/>
        <end position="195"/>
    </location>
</feature>
<dbReference type="Gene3D" id="2.40.50.140">
    <property type="entry name" value="Nucleic acid-binding proteins"/>
    <property type="match status" value="1"/>
</dbReference>
<keyword evidence="2" id="KW-0436">Ligase</keyword>
<dbReference type="CDD" id="cd08041">
    <property type="entry name" value="OBF_kDNA_ligase_like"/>
    <property type="match status" value="1"/>
</dbReference>
<keyword evidence="5" id="KW-0234">DNA repair</keyword>
<keyword evidence="3" id="KW-0235">DNA replication</keyword>
<dbReference type="SUPFAM" id="SSF56091">
    <property type="entry name" value="DNA ligase/mRNA capping enzyme, catalytic domain"/>
    <property type="match status" value="1"/>
</dbReference>
<dbReference type="InterPro" id="IPR029319">
    <property type="entry name" value="DNA_ligase_OB"/>
</dbReference>
<evidence type="ECO:0000256" key="2">
    <source>
        <dbReference type="ARBA" id="ARBA00022598"/>
    </source>
</evidence>
<dbReference type="AlphaFoldDB" id="A0A382IKI7"/>
<evidence type="ECO:0000256" key="3">
    <source>
        <dbReference type="ARBA" id="ARBA00022705"/>
    </source>
</evidence>
<reference evidence="8" key="1">
    <citation type="submission" date="2018-05" db="EMBL/GenBank/DDBJ databases">
        <authorList>
            <person name="Lanie J.A."/>
            <person name="Ng W.-L."/>
            <person name="Kazmierczak K.M."/>
            <person name="Andrzejewski T.M."/>
            <person name="Davidsen T.M."/>
            <person name="Wayne K.J."/>
            <person name="Tettelin H."/>
            <person name="Glass J.I."/>
            <person name="Rusch D."/>
            <person name="Podicherti R."/>
            <person name="Tsui H.-C.T."/>
            <person name="Winkler M.E."/>
        </authorList>
    </citation>
    <scope>NUCLEOTIDE SEQUENCE</scope>
</reference>
<dbReference type="Gene3D" id="3.30.1490.70">
    <property type="match status" value="1"/>
</dbReference>
<dbReference type="PANTHER" id="PTHR47810:SF1">
    <property type="entry name" value="DNA LIGASE B"/>
    <property type="match status" value="1"/>
</dbReference>
<evidence type="ECO:0000256" key="5">
    <source>
        <dbReference type="ARBA" id="ARBA00023204"/>
    </source>
</evidence>
<protein>
    <recommendedName>
        <fullName evidence="9">ATP-dependent DNA ligase family profile domain-containing protein</fullName>
    </recommendedName>
</protein>
<evidence type="ECO:0008006" key="9">
    <source>
        <dbReference type="Google" id="ProtNLM"/>
    </source>
</evidence>
<evidence type="ECO:0000259" key="6">
    <source>
        <dbReference type="Pfam" id="PF01068"/>
    </source>
</evidence>
<dbReference type="GO" id="GO:0003910">
    <property type="term" value="F:DNA ligase (ATP) activity"/>
    <property type="evidence" value="ECO:0007669"/>
    <property type="project" value="InterPro"/>
</dbReference>
<sequence length="284" mass="33425">MRVKPMLAYKFDSNRICFETEEVQIQPKLDGIRCIFTKDGAYSRANNQFMNLEHLELKLQLFFKNNPEDILDGELYNHQLKNDFEKIVSLVRKQKPTQKDRTDAQTMIQYHIYDMIPAKPSMNKVYLERYKALSKEFNKKKYDRVIELVKTHSVKDHDQAVTYQKSFLTKGYEGAILRKNGLYKQKRAWELQKLKTFHDKEATIVGYEIGKGKRKGTLGRFLMQDDEGVEFGCPPGKGHTYKDLKDILDNIDDYIGQRATFTYFERTKAGSYRHPGFKGLRNYE</sequence>
<dbReference type="PANTHER" id="PTHR47810">
    <property type="entry name" value="DNA LIGASE"/>
    <property type="match status" value="1"/>
</dbReference>
<comment type="cofactor">
    <cofactor evidence="1">
        <name>a divalent metal cation</name>
        <dbReference type="ChEBI" id="CHEBI:60240"/>
    </cofactor>
</comment>
<dbReference type="Pfam" id="PF14743">
    <property type="entry name" value="DNA_ligase_OB_2"/>
    <property type="match status" value="1"/>
</dbReference>
<keyword evidence="4" id="KW-0227">DNA damage</keyword>
<dbReference type="GO" id="GO:0005524">
    <property type="term" value="F:ATP binding"/>
    <property type="evidence" value="ECO:0007669"/>
    <property type="project" value="InterPro"/>
</dbReference>
<dbReference type="GO" id="GO:0006281">
    <property type="term" value="P:DNA repair"/>
    <property type="evidence" value="ECO:0007669"/>
    <property type="project" value="UniProtKB-KW"/>
</dbReference>
<dbReference type="GO" id="GO:0006310">
    <property type="term" value="P:DNA recombination"/>
    <property type="evidence" value="ECO:0007669"/>
    <property type="project" value="InterPro"/>
</dbReference>
<organism evidence="8">
    <name type="scientific">marine metagenome</name>
    <dbReference type="NCBI Taxonomy" id="408172"/>
    <lineage>
        <taxon>unclassified sequences</taxon>
        <taxon>metagenomes</taxon>
        <taxon>ecological metagenomes</taxon>
    </lineage>
</organism>
<dbReference type="SUPFAM" id="SSF50249">
    <property type="entry name" value="Nucleic acid-binding proteins"/>
    <property type="match status" value="1"/>
</dbReference>
<proteinExistence type="predicted"/>
<evidence type="ECO:0000313" key="8">
    <source>
        <dbReference type="EMBL" id="SVB99353.1"/>
    </source>
</evidence>
<dbReference type="EMBL" id="UINC01067569">
    <property type="protein sequence ID" value="SVB99353.1"/>
    <property type="molecule type" value="Genomic_DNA"/>
</dbReference>
<dbReference type="InterPro" id="IPR012340">
    <property type="entry name" value="NA-bd_OB-fold"/>
</dbReference>
<evidence type="ECO:0000259" key="7">
    <source>
        <dbReference type="Pfam" id="PF14743"/>
    </source>
</evidence>
<gene>
    <name evidence="8" type="ORF">METZ01_LOCUS252207</name>
</gene>
<feature type="domain" description="DNA ligase OB-like" evidence="7">
    <location>
        <begin position="210"/>
        <end position="281"/>
    </location>
</feature>
<dbReference type="Pfam" id="PF01068">
    <property type="entry name" value="DNA_ligase_A_M"/>
    <property type="match status" value="1"/>
</dbReference>